<dbReference type="InterPro" id="IPR051781">
    <property type="entry name" value="Metallo-dep_Hydrolase"/>
</dbReference>
<evidence type="ECO:0000259" key="1">
    <source>
        <dbReference type="Pfam" id="PF01979"/>
    </source>
</evidence>
<name>A0A974XLT0_9GAMM</name>
<dbReference type="SUPFAM" id="SSF51338">
    <property type="entry name" value="Composite domain of metallo-dependent hydrolases"/>
    <property type="match status" value="1"/>
</dbReference>
<evidence type="ECO:0000313" key="2">
    <source>
        <dbReference type="EMBL" id="QSX30772.1"/>
    </source>
</evidence>
<dbReference type="SUPFAM" id="SSF51556">
    <property type="entry name" value="Metallo-dependent hydrolases"/>
    <property type="match status" value="1"/>
</dbReference>
<dbReference type="InterPro" id="IPR006680">
    <property type="entry name" value="Amidohydro-rel"/>
</dbReference>
<evidence type="ECO:0000313" key="3">
    <source>
        <dbReference type="Proteomes" id="UP000663281"/>
    </source>
</evidence>
<gene>
    <name evidence="2" type="ORF">JYB88_03675</name>
</gene>
<dbReference type="KEGG" id="scyp:JYB88_03675"/>
<dbReference type="Proteomes" id="UP000663281">
    <property type="component" value="Chromosome"/>
</dbReference>
<protein>
    <submittedName>
        <fullName evidence="2">Amidohydrolase family protein</fullName>
    </submittedName>
</protein>
<organism evidence="2 3">
    <name type="scientific">Shewanella cyperi</name>
    <dbReference type="NCBI Taxonomy" id="2814292"/>
    <lineage>
        <taxon>Bacteria</taxon>
        <taxon>Pseudomonadati</taxon>
        <taxon>Pseudomonadota</taxon>
        <taxon>Gammaproteobacteria</taxon>
        <taxon>Alteromonadales</taxon>
        <taxon>Shewanellaceae</taxon>
        <taxon>Shewanella</taxon>
    </lineage>
</organism>
<dbReference type="Gene3D" id="1.20.58.520">
    <property type="entry name" value="Amidohydrolase"/>
    <property type="match status" value="1"/>
</dbReference>
<dbReference type="InterPro" id="IPR011059">
    <property type="entry name" value="Metal-dep_hydrolase_composite"/>
</dbReference>
<dbReference type="Gene3D" id="3.40.50.10910">
    <property type="entry name" value="Amidohydrolase"/>
    <property type="match status" value="1"/>
</dbReference>
<dbReference type="RefSeq" id="WP_207325541.1">
    <property type="nucleotide sequence ID" value="NZ_CP071504.1"/>
</dbReference>
<dbReference type="PANTHER" id="PTHR43135:SF3">
    <property type="entry name" value="ALPHA-D-RIBOSE 1-METHYLPHOSPHONATE 5-TRIPHOSPHATE DIPHOSPHATASE"/>
    <property type="match status" value="1"/>
</dbReference>
<feature type="domain" description="Amidohydrolase-related" evidence="1">
    <location>
        <begin position="86"/>
        <end position="449"/>
    </location>
</feature>
<keyword evidence="3" id="KW-1185">Reference proteome</keyword>
<dbReference type="Gene3D" id="3.30.110.90">
    <property type="entry name" value="Amidohydrolase"/>
    <property type="match status" value="2"/>
</dbReference>
<dbReference type="EMBL" id="CP071504">
    <property type="protein sequence ID" value="QSX30772.1"/>
    <property type="molecule type" value="Genomic_DNA"/>
</dbReference>
<dbReference type="AlphaFoldDB" id="A0A974XLT0"/>
<sequence>MPLLKLASPHPGSHPSLVSALCLALGLAAPLQAETLKLTHFQLVDVEQGRVLQDRQMLIEDGRIVRIVPATEVLVADSSRDLGGRYLMPSLWDMHVHFEGRELVEDNALLLPLYLAYGITAVREAASDLAPEVMVWRKQIAAGERVGPRIFSAGQKFEGIDSLWNGDLEVGDEAAMARGMDKLTAMGVDFIKITENTLQPELYLKTVAEARRRGYRVSSHIPYGVSVAEAANAGLSSIEHLSYVLRLGHQDEPEIAASVRSGTLEAKEAAARYRDGFQQPLADKGYRMLAAQGVAVTPTLIGGYQLANLDATDHSADGFLRYLTSAFTDKYSWRIERMGEQTPAQWQARKQKYQDEAAQLSRLDAAGVMLLAGSDSAALNTYVYPAEGLHSELQLWQQAGLSPARILRAATLDGARFMGLEKDYGSIAEGKRADLLLLRANPLADISATMQIEALIQGGEFHDRAQLDTWLGNAAAAVQILNTGRRGI</sequence>
<dbReference type="GO" id="GO:0016810">
    <property type="term" value="F:hydrolase activity, acting on carbon-nitrogen (but not peptide) bonds"/>
    <property type="evidence" value="ECO:0007669"/>
    <property type="project" value="InterPro"/>
</dbReference>
<reference evidence="2 3" key="1">
    <citation type="submission" date="2021-03" db="EMBL/GenBank/DDBJ databases">
        <title>Novel species identification of genus Shewanella.</title>
        <authorList>
            <person name="Liu G."/>
            <person name="Zhang Q."/>
        </authorList>
    </citation>
    <scope>NUCLEOTIDE SEQUENCE [LARGE SCALE GENOMIC DNA]</scope>
    <source>
        <strain evidence="2 3">FJAT-53726</strain>
    </source>
</reference>
<dbReference type="Gene3D" id="2.30.40.10">
    <property type="entry name" value="Urease, subunit C, domain 1"/>
    <property type="match status" value="2"/>
</dbReference>
<dbReference type="PANTHER" id="PTHR43135">
    <property type="entry name" value="ALPHA-D-RIBOSE 1-METHYLPHOSPHONATE 5-TRIPHOSPHATE DIPHOSPHATASE"/>
    <property type="match status" value="1"/>
</dbReference>
<dbReference type="InterPro" id="IPR032466">
    <property type="entry name" value="Metal_Hydrolase"/>
</dbReference>
<accession>A0A974XLT0</accession>
<dbReference type="Pfam" id="PF01979">
    <property type="entry name" value="Amidohydro_1"/>
    <property type="match status" value="1"/>
</dbReference>
<proteinExistence type="predicted"/>